<keyword evidence="2" id="KW-0732">Signal</keyword>
<sequence>MKKILALIVVAVAMQAHAEEESDSDLPEWMVDKITPVHSRVSRWVSSTSRGLDGFFGTDDSLRVENQSYLRLSQEFEWRETEDFDTDTSLRFRLDLPTTKERLRLVIDSDPEETQGTLEQQGSQSLRQDQTDRRNSVVGLDRLSSRDKTQNWATKFGAGVKLRFPLDPYVRMTTERLWDVGDGPWQLESYNRLSWFDSDGYSARSRWDFGRPLDEVRHFRFITNFQWQEDVDTLEFSETIELNRRLSRRSAIRYAGVMVGNSSSNPRINNYYLLTQYRRSLHKDILFMDVIPELHFPRDSNFDPRWAFTLRLEMLFTGDIQEPRD</sequence>
<gene>
    <name evidence="3" type="ORF">BVH74_14255</name>
</gene>
<organism evidence="3 4">
    <name type="scientific">Halopseudomonas phragmitis</name>
    <dbReference type="NCBI Taxonomy" id="1931241"/>
    <lineage>
        <taxon>Bacteria</taxon>
        <taxon>Pseudomonadati</taxon>
        <taxon>Pseudomonadota</taxon>
        <taxon>Gammaproteobacteria</taxon>
        <taxon>Pseudomonadales</taxon>
        <taxon>Pseudomonadaceae</taxon>
        <taxon>Halopseudomonas</taxon>
    </lineage>
</organism>
<protein>
    <recommendedName>
        <fullName evidence="5">DUF481 domain-containing protein</fullName>
    </recommendedName>
</protein>
<accession>A0A1V0B7S5</accession>
<dbReference type="KEGG" id="ppha:BVH74_14255"/>
<evidence type="ECO:0000256" key="2">
    <source>
        <dbReference type="SAM" id="SignalP"/>
    </source>
</evidence>
<evidence type="ECO:0000313" key="4">
    <source>
        <dbReference type="Proteomes" id="UP000243488"/>
    </source>
</evidence>
<evidence type="ECO:0008006" key="5">
    <source>
        <dbReference type="Google" id="ProtNLM"/>
    </source>
</evidence>
<dbReference type="EMBL" id="CP020100">
    <property type="protein sequence ID" value="AQZ95844.1"/>
    <property type="molecule type" value="Genomic_DNA"/>
</dbReference>
<evidence type="ECO:0000256" key="1">
    <source>
        <dbReference type="SAM" id="MobiDB-lite"/>
    </source>
</evidence>
<feature type="signal peptide" evidence="2">
    <location>
        <begin position="1"/>
        <end position="18"/>
    </location>
</feature>
<feature type="compositionally biased region" description="Polar residues" evidence="1">
    <location>
        <begin position="114"/>
        <end position="128"/>
    </location>
</feature>
<dbReference type="RefSeq" id="WP_080050738.1">
    <property type="nucleotide sequence ID" value="NZ_CP020100.1"/>
</dbReference>
<feature type="region of interest" description="Disordered" evidence="1">
    <location>
        <begin position="106"/>
        <end position="134"/>
    </location>
</feature>
<feature type="chain" id="PRO_5012052838" description="DUF481 domain-containing protein" evidence="2">
    <location>
        <begin position="19"/>
        <end position="325"/>
    </location>
</feature>
<reference evidence="3 4" key="1">
    <citation type="submission" date="2017-03" db="EMBL/GenBank/DDBJ databases">
        <title>Complete genome sequence of the novel DNRA strain Pseudomonas sp. S-6-2 isolated from Chinese polluted river sediment. Journal of Biotechnology.</title>
        <authorList>
            <person name="Li J."/>
            <person name="Xiang F."/>
            <person name="Wang L."/>
            <person name="Xi L."/>
            <person name="Liu J."/>
        </authorList>
    </citation>
    <scope>NUCLEOTIDE SEQUENCE [LARGE SCALE GENOMIC DNA]</scope>
    <source>
        <strain evidence="3 4">S-6-2</strain>
    </source>
</reference>
<proteinExistence type="predicted"/>
<dbReference type="STRING" id="1931241.BVH74_14255"/>
<keyword evidence="4" id="KW-1185">Reference proteome</keyword>
<dbReference type="AlphaFoldDB" id="A0A1V0B7S5"/>
<name>A0A1V0B7S5_9GAMM</name>
<evidence type="ECO:0000313" key="3">
    <source>
        <dbReference type="EMBL" id="AQZ95844.1"/>
    </source>
</evidence>
<dbReference type="Proteomes" id="UP000243488">
    <property type="component" value="Chromosome"/>
</dbReference>